<dbReference type="HAMAP" id="MF_01310">
    <property type="entry name" value="Ribosomal_uS11"/>
    <property type="match status" value="1"/>
</dbReference>
<proteinExistence type="inferred from homology"/>
<dbReference type="GO" id="GO:0019843">
    <property type="term" value="F:rRNA binding"/>
    <property type="evidence" value="ECO:0007669"/>
    <property type="project" value="UniProtKB-UniRule"/>
</dbReference>
<dbReference type="EMBL" id="PCTT01000014">
    <property type="protein sequence ID" value="PIP87261.1"/>
    <property type="molecule type" value="Genomic_DNA"/>
</dbReference>
<keyword evidence="5" id="KW-0699">rRNA-binding</keyword>
<evidence type="ECO:0000256" key="3">
    <source>
        <dbReference type="ARBA" id="ARBA00023274"/>
    </source>
</evidence>
<dbReference type="GO" id="GO:1990904">
    <property type="term" value="C:ribonucleoprotein complex"/>
    <property type="evidence" value="ECO:0007669"/>
    <property type="project" value="UniProtKB-KW"/>
</dbReference>
<protein>
    <recommendedName>
        <fullName evidence="4 5">Small ribosomal subunit protein uS11</fullName>
    </recommendedName>
</protein>
<dbReference type="PROSITE" id="PS00054">
    <property type="entry name" value="RIBOSOMAL_S11"/>
    <property type="match status" value="1"/>
</dbReference>
<evidence type="ECO:0000256" key="2">
    <source>
        <dbReference type="ARBA" id="ARBA00022980"/>
    </source>
</evidence>
<dbReference type="Proteomes" id="UP000231143">
    <property type="component" value="Unassembled WGS sequence"/>
</dbReference>
<evidence type="ECO:0000313" key="8">
    <source>
        <dbReference type="Proteomes" id="UP000231143"/>
    </source>
</evidence>
<dbReference type="InterPro" id="IPR018102">
    <property type="entry name" value="Ribosomal_uS11_CS"/>
</dbReference>
<dbReference type="SUPFAM" id="SSF53137">
    <property type="entry name" value="Translational machinery components"/>
    <property type="match status" value="1"/>
</dbReference>
<evidence type="ECO:0000256" key="6">
    <source>
        <dbReference type="RuleBase" id="RU003629"/>
    </source>
</evidence>
<dbReference type="Gene3D" id="3.30.420.80">
    <property type="entry name" value="Ribosomal protein S11"/>
    <property type="match status" value="1"/>
</dbReference>
<comment type="function">
    <text evidence="5">Located on the platform of the 30S subunit, it bridges several disparate RNA helices of the 16S rRNA. Forms part of the Shine-Dalgarno cleft in the 70S ribosome.</text>
</comment>
<dbReference type="GO" id="GO:0006412">
    <property type="term" value="P:translation"/>
    <property type="evidence" value="ECO:0007669"/>
    <property type="project" value="UniProtKB-UniRule"/>
</dbReference>
<dbReference type="GO" id="GO:0003735">
    <property type="term" value="F:structural constituent of ribosome"/>
    <property type="evidence" value="ECO:0007669"/>
    <property type="project" value="InterPro"/>
</dbReference>
<dbReference type="InterPro" id="IPR001971">
    <property type="entry name" value="Ribosomal_uS11"/>
</dbReference>
<name>A0A2H0DZ48_9BACT</name>
<sequence>MGKKRIVKQGGGQMDSGAKARALAKAPTKKVEKGALYIESTYNNTRVTLADIKGNVIAWSSSGALGFKGAKKGTPFAAAKVGEIVGDKAKMSGVKSVAVTIKGVGAGRESALRAFVSKGISVLIIKDVTPVPHNGPKPPKPRRV</sequence>
<keyword evidence="2 5" id="KW-0689">Ribosomal protein</keyword>
<gene>
    <name evidence="5" type="primary">rpsK</name>
    <name evidence="7" type="ORF">COW81_01230</name>
</gene>
<dbReference type="NCBIfam" id="NF003698">
    <property type="entry name" value="PRK05309.1"/>
    <property type="match status" value="1"/>
</dbReference>
<evidence type="ECO:0000313" key="7">
    <source>
        <dbReference type="EMBL" id="PIP87261.1"/>
    </source>
</evidence>
<evidence type="ECO:0000256" key="1">
    <source>
        <dbReference type="ARBA" id="ARBA00006194"/>
    </source>
</evidence>
<comment type="caution">
    <text evidence="7">The sequence shown here is derived from an EMBL/GenBank/DDBJ whole genome shotgun (WGS) entry which is preliminary data.</text>
</comment>
<keyword evidence="5" id="KW-0694">RNA-binding</keyword>
<keyword evidence="3 5" id="KW-0687">Ribonucleoprotein</keyword>
<accession>A0A2H0DZ48</accession>
<reference evidence="7 8" key="1">
    <citation type="submission" date="2017-09" db="EMBL/GenBank/DDBJ databases">
        <title>Depth-based differentiation of microbial function through sediment-hosted aquifers and enrichment of novel symbionts in the deep terrestrial subsurface.</title>
        <authorList>
            <person name="Probst A.J."/>
            <person name="Ladd B."/>
            <person name="Jarett J.K."/>
            <person name="Geller-Mcgrath D.E."/>
            <person name="Sieber C.M."/>
            <person name="Emerson J.B."/>
            <person name="Anantharaman K."/>
            <person name="Thomas B.C."/>
            <person name="Malmstrom R."/>
            <person name="Stieglmeier M."/>
            <person name="Klingl A."/>
            <person name="Woyke T."/>
            <person name="Ryan C.M."/>
            <person name="Banfield J.F."/>
        </authorList>
    </citation>
    <scope>NUCLEOTIDE SEQUENCE [LARGE SCALE GENOMIC DNA]</scope>
    <source>
        <strain evidence="7">CG22_combo_CG10-13_8_21_14_all_36_13</strain>
    </source>
</reference>
<dbReference type="AlphaFoldDB" id="A0A2H0DZ48"/>
<comment type="subunit">
    <text evidence="5">Part of the 30S ribosomal subunit. Interacts with proteins S7 and S18. Binds to IF-3.</text>
</comment>
<dbReference type="GO" id="GO:0005840">
    <property type="term" value="C:ribosome"/>
    <property type="evidence" value="ECO:0007669"/>
    <property type="project" value="UniProtKB-KW"/>
</dbReference>
<comment type="similarity">
    <text evidence="1 5 6">Belongs to the universal ribosomal protein uS11 family.</text>
</comment>
<dbReference type="PIRSF" id="PIRSF002131">
    <property type="entry name" value="Ribosomal_S11"/>
    <property type="match status" value="1"/>
</dbReference>
<dbReference type="PANTHER" id="PTHR11759">
    <property type="entry name" value="40S RIBOSOMAL PROTEIN S14/30S RIBOSOMAL PROTEIN S11"/>
    <property type="match status" value="1"/>
</dbReference>
<dbReference type="Pfam" id="PF00411">
    <property type="entry name" value="Ribosomal_S11"/>
    <property type="match status" value="1"/>
</dbReference>
<evidence type="ECO:0000256" key="4">
    <source>
        <dbReference type="ARBA" id="ARBA00035160"/>
    </source>
</evidence>
<dbReference type="InterPro" id="IPR036967">
    <property type="entry name" value="Ribosomal_uS11_sf"/>
</dbReference>
<organism evidence="7 8">
    <name type="scientific">Candidatus Campbellbacteria bacterium CG22_combo_CG10-13_8_21_14_all_36_13</name>
    <dbReference type="NCBI Taxonomy" id="1974529"/>
    <lineage>
        <taxon>Bacteria</taxon>
        <taxon>Candidatus Campbelliibacteriota</taxon>
    </lineage>
</organism>
<evidence type="ECO:0000256" key="5">
    <source>
        <dbReference type="HAMAP-Rule" id="MF_01310"/>
    </source>
</evidence>